<dbReference type="Proteomes" id="UP001202328">
    <property type="component" value="Unassembled WGS sequence"/>
</dbReference>
<organism evidence="2 3">
    <name type="scientific">Papaver atlanticum</name>
    <dbReference type="NCBI Taxonomy" id="357466"/>
    <lineage>
        <taxon>Eukaryota</taxon>
        <taxon>Viridiplantae</taxon>
        <taxon>Streptophyta</taxon>
        <taxon>Embryophyta</taxon>
        <taxon>Tracheophyta</taxon>
        <taxon>Spermatophyta</taxon>
        <taxon>Magnoliopsida</taxon>
        <taxon>Ranunculales</taxon>
        <taxon>Papaveraceae</taxon>
        <taxon>Papaveroideae</taxon>
        <taxon>Papaver</taxon>
    </lineage>
</organism>
<dbReference type="Pfam" id="PF04782">
    <property type="entry name" value="DUF632"/>
    <property type="match status" value="1"/>
</dbReference>
<evidence type="ECO:0000313" key="2">
    <source>
        <dbReference type="EMBL" id="KAI3874855.1"/>
    </source>
</evidence>
<keyword evidence="3" id="KW-1185">Reference proteome</keyword>
<dbReference type="InterPro" id="IPR006867">
    <property type="entry name" value="DUF632"/>
</dbReference>
<feature type="domain" description="DUF632" evidence="1">
    <location>
        <begin position="69"/>
        <end position="111"/>
    </location>
</feature>
<proteinExistence type="predicted"/>
<gene>
    <name evidence="2" type="ORF">MKW98_019428</name>
</gene>
<dbReference type="AlphaFoldDB" id="A0AAD4S989"/>
<evidence type="ECO:0000259" key="1">
    <source>
        <dbReference type="Pfam" id="PF04782"/>
    </source>
</evidence>
<evidence type="ECO:0000313" key="3">
    <source>
        <dbReference type="Proteomes" id="UP001202328"/>
    </source>
</evidence>
<reference evidence="2" key="1">
    <citation type="submission" date="2022-04" db="EMBL/GenBank/DDBJ databases">
        <title>A functionally conserved STORR gene fusion in Papaver species that diverged 16.8 million years ago.</title>
        <authorList>
            <person name="Catania T."/>
        </authorList>
    </citation>
    <scope>NUCLEOTIDE SEQUENCE</scope>
    <source>
        <strain evidence="2">S-188037</strain>
    </source>
</reference>
<accession>A0AAD4S989</accession>
<sequence>MIDNNDDNVGFDSATCLGTVGGRPGRLRIEHERCNSEGIVIVESIESLSWSQFHSESKKLLLVVRHKDLAEITACIKEYFEKAIVAGEPVSDLLEISRAQFDRSFRQLKSKNCVSFEFSFDKFEFKMDIKPSFGD</sequence>
<protein>
    <recommendedName>
        <fullName evidence="1">DUF632 domain-containing protein</fullName>
    </recommendedName>
</protein>
<comment type="caution">
    <text evidence="2">The sequence shown here is derived from an EMBL/GenBank/DDBJ whole genome shotgun (WGS) entry which is preliminary data.</text>
</comment>
<dbReference type="EMBL" id="JAJJMB010012638">
    <property type="protein sequence ID" value="KAI3874855.1"/>
    <property type="molecule type" value="Genomic_DNA"/>
</dbReference>
<name>A0AAD4S989_9MAGN</name>